<sequence>LGGNSNHEFARAFYRVVLQTPWLLEPNEHEIEFAKQLSNNFEISNNSFGLREELLNNIEFKNEFLEF</sequence>
<organism evidence="1 2">
    <name type="scientific">Dentiscutata erythropus</name>
    <dbReference type="NCBI Taxonomy" id="1348616"/>
    <lineage>
        <taxon>Eukaryota</taxon>
        <taxon>Fungi</taxon>
        <taxon>Fungi incertae sedis</taxon>
        <taxon>Mucoromycota</taxon>
        <taxon>Glomeromycotina</taxon>
        <taxon>Glomeromycetes</taxon>
        <taxon>Diversisporales</taxon>
        <taxon>Gigasporaceae</taxon>
        <taxon>Dentiscutata</taxon>
    </lineage>
</organism>
<accession>A0A9N9PHN5</accession>
<name>A0A9N9PHN5_9GLOM</name>
<dbReference type="EMBL" id="CAJVPY010060360">
    <property type="protein sequence ID" value="CAG8821181.1"/>
    <property type="molecule type" value="Genomic_DNA"/>
</dbReference>
<reference evidence="1" key="1">
    <citation type="submission" date="2021-06" db="EMBL/GenBank/DDBJ databases">
        <authorList>
            <person name="Kallberg Y."/>
            <person name="Tangrot J."/>
            <person name="Rosling A."/>
        </authorList>
    </citation>
    <scope>NUCLEOTIDE SEQUENCE</scope>
    <source>
        <strain evidence="1">MA453B</strain>
    </source>
</reference>
<evidence type="ECO:0000313" key="1">
    <source>
        <dbReference type="EMBL" id="CAG8821181.1"/>
    </source>
</evidence>
<feature type="non-terminal residue" evidence="1">
    <location>
        <position position="67"/>
    </location>
</feature>
<evidence type="ECO:0000313" key="2">
    <source>
        <dbReference type="Proteomes" id="UP000789405"/>
    </source>
</evidence>
<dbReference type="Proteomes" id="UP000789405">
    <property type="component" value="Unassembled WGS sequence"/>
</dbReference>
<dbReference type="OrthoDB" id="2419893at2759"/>
<proteinExistence type="predicted"/>
<gene>
    <name evidence="1" type="ORF">DERYTH_LOCUS27078</name>
</gene>
<feature type="non-terminal residue" evidence="1">
    <location>
        <position position="1"/>
    </location>
</feature>
<protein>
    <submittedName>
        <fullName evidence="1">1663_t:CDS:1</fullName>
    </submittedName>
</protein>
<keyword evidence="2" id="KW-1185">Reference proteome</keyword>
<comment type="caution">
    <text evidence="1">The sequence shown here is derived from an EMBL/GenBank/DDBJ whole genome shotgun (WGS) entry which is preliminary data.</text>
</comment>
<dbReference type="AlphaFoldDB" id="A0A9N9PHN5"/>